<keyword evidence="2" id="KW-1185">Reference proteome</keyword>
<dbReference type="Proteomes" id="UP001153331">
    <property type="component" value="Unassembled WGS sequence"/>
</dbReference>
<protein>
    <submittedName>
        <fullName evidence="1">Uncharacterized protein</fullName>
    </submittedName>
</protein>
<comment type="caution">
    <text evidence="1">The sequence shown here is derived from an EMBL/GenBank/DDBJ whole genome shotgun (WGS) entry which is preliminary data.</text>
</comment>
<reference evidence="1" key="1">
    <citation type="submission" date="2022-11" db="EMBL/GenBank/DDBJ databases">
        <title>Genome Sequence of Boeremia exigua.</title>
        <authorList>
            <person name="Buettner E."/>
        </authorList>
    </citation>
    <scope>NUCLEOTIDE SEQUENCE</scope>
    <source>
        <strain evidence="1">CU02</strain>
    </source>
</reference>
<evidence type="ECO:0000313" key="2">
    <source>
        <dbReference type="Proteomes" id="UP001153331"/>
    </source>
</evidence>
<sequence>MPSLTATLFFAALASAQASNYTTTAWMTNYAGSDKFGYVASVIDADAEHMTLAMSVDADTDVDTLNIFGFAGNFTFGPSGYTMKEIVTRYPRPPETTDIEFAITCSQPAQSEESATCTFSQGDGYARIFRCNEDQTTRSVQRLDNFTTSFPHTYGTGLWGAAGTETVTRTMNFPPQSVFTTPAWCTSDSVPESVKTLTLSSPASNYAVYQIVIFAGQEKLSAFSGSSVVVSTASGSTGSVPEATASAGSSGDAAPSATGTASPESTGAAGKINAVVPAVVGMGVAAVVGML</sequence>
<dbReference type="EMBL" id="JAPHNI010000270">
    <property type="protein sequence ID" value="KAJ8113180.1"/>
    <property type="molecule type" value="Genomic_DNA"/>
</dbReference>
<gene>
    <name evidence="1" type="ORF">OPT61_g4635</name>
</gene>
<organism evidence="1 2">
    <name type="scientific">Boeremia exigua</name>
    <dbReference type="NCBI Taxonomy" id="749465"/>
    <lineage>
        <taxon>Eukaryota</taxon>
        <taxon>Fungi</taxon>
        <taxon>Dikarya</taxon>
        <taxon>Ascomycota</taxon>
        <taxon>Pezizomycotina</taxon>
        <taxon>Dothideomycetes</taxon>
        <taxon>Pleosporomycetidae</taxon>
        <taxon>Pleosporales</taxon>
        <taxon>Pleosporineae</taxon>
        <taxon>Didymellaceae</taxon>
        <taxon>Boeremia</taxon>
    </lineage>
</organism>
<evidence type="ECO:0000313" key="1">
    <source>
        <dbReference type="EMBL" id="KAJ8113180.1"/>
    </source>
</evidence>
<accession>A0ACC2IDC7</accession>
<proteinExistence type="predicted"/>
<name>A0ACC2IDC7_9PLEO</name>